<name>A0ABS2SYP5_9BACI</name>
<dbReference type="Gene3D" id="3.40.50.10360">
    <property type="entry name" value="Hypothetical protein TT1679"/>
    <property type="match status" value="1"/>
</dbReference>
<dbReference type="RefSeq" id="WP_204468329.1">
    <property type="nucleotide sequence ID" value="NZ_JAFBCV010000015.1"/>
</dbReference>
<dbReference type="InterPro" id="IPR006340">
    <property type="entry name" value="DUF436"/>
</dbReference>
<organism evidence="2 3">
    <name type="scientific">Shouchella xiaoxiensis</name>
    <dbReference type="NCBI Taxonomy" id="766895"/>
    <lineage>
        <taxon>Bacteria</taxon>
        <taxon>Bacillati</taxon>
        <taxon>Bacillota</taxon>
        <taxon>Bacilli</taxon>
        <taxon>Bacillales</taxon>
        <taxon>Bacillaceae</taxon>
        <taxon>Shouchella</taxon>
    </lineage>
</organism>
<protein>
    <recommendedName>
        <fullName evidence="1">UPF0340 protein JOC54_003936</fullName>
    </recommendedName>
</protein>
<dbReference type="HAMAP" id="MF_00800">
    <property type="entry name" value="UPF0340"/>
    <property type="match status" value="1"/>
</dbReference>
<dbReference type="NCBIfam" id="TIGR01440">
    <property type="entry name" value="TIGR01440 family protein"/>
    <property type="match status" value="1"/>
</dbReference>
<sequence length="180" mass="19631">MRIEAELGTLLNEFQQQAPLKKGSLFVIGASTSEVGGGQIGQQGSEQLAKELYAAFKAFQQQTGVHLVFQCCEHLNRALVVEREVAESFQLQEVFAVPVRNAGGAMAAHAYRQFDDPVLIESISAHAGVDIGDTFIGMHLKEVVVPLRLSRNQLGSAHVTYATTRPKRIGGERAVYHLSE</sequence>
<proteinExistence type="inferred from homology"/>
<dbReference type="SUPFAM" id="SSF110710">
    <property type="entry name" value="TTHA0583/YokD-like"/>
    <property type="match status" value="1"/>
</dbReference>
<dbReference type="EMBL" id="JAFBCV010000015">
    <property type="protein sequence ID" value="MBM7840643.1"/>
    <property type="molecule type" value="Genomic_DNA"/>
</dbReference>
<gene>
    <name evidence="2" type="ORF">JOC54_003936</name>
</gene>
<dbReference type="InterPro" id="IPR028345">
    <property type="entry name" value="Antibiotic_NAT-like"/>
</dbReference>
<accession>A0ABS2SYP5</accession>
<comment type="caution">
    <text evidence="2">The sequence shown here is derived from an EMBL/GenBank/DDBJ whole genome shotgun (WGS) entry which is preliminary data.</text>
</comment>
<evidence type="ECO:0000313" key="2">
    <source>
        <dbReference type="EMBL" id="MBM7840643.1"/>
    </source>
</evidence>
<evidence type="ECO:0000256" key="1">
    <source>
        <dbReference type="HAMAP-Rule" id="MF_00800"/>
    </source>
</evidence>
<dbReference type="PIRSF" id="PIRSF007510">
    <property type="entry name" value="UCP007510"/>
    <property type="match status" value="1"/>
</dbReference>
<dbReference type="Proteomes" id="UP001179280">
    <property type="component" value="Unassembled WGS sequence"/>
</dbReference>
<keyword evidence="3" id="KW-1185">Reference proteome</keyword>
<evidence type="ECO:0000313" key="3">
    <source>
        <dbReference type="Proteomes" id="UP001179280"/>
    </source>
</evidence>
<reference evidence="2" key="1">
    <citation type="submission" date="2021-01" db="EMBL/GenBank/DDBJ databases">
        <title>Genomic Encyclopedia of Type Strains, Phase IV (KMG-IV): sequencing the most valuable type-strain genomes for metagenomic binning, comparative biology and taxonomic classification.</title>
        <authorList>
            <person name="Goeker M."/>
        </authorList>
    </citation>
    <scope>NUCLEOTIDE SEQUENCE</scope>
    <source>
        <strain evidence="2">DSM 21943</strain>
    </source>
</reference>
<dbReference type="Pfam" id="PF04260">
    <property type="entry name" value="DUF436"/>
    <property type="match status" value="1"/>
</dbReference>
<comment type="similarity">
    <text evidence="1">Belongs to the UPF0340 family.</text>
</comment>